<feature type="region of interest" description="Disordered" evidence="1">
    <location>
        <begin position="168"/>
        <end position="190"/>
    </location>
</feature>
<feature type="transmembrane region" description="Helical" evidence="2">
    <location>
        <begin position="258"/>
        <end position="286"/>
    </location>
</feature>
<sequence>MENFLLLIFLLLIFLSLLMIFLQRMIRLSVVGGRKLEGRKSSSGKSGVGSSSHPGYNVKNTTLRASLNKDVTPDNNQNAMRAPQANCDKVRKSNMSKESTAKTRDLTFKSGCGSKIIAAAKSAHLETAKSKVNKVVHSKATRLHGVNAQDSVTGGTKANDKVGVNKYNGLGNGKENVTSQRPNTGAGGTVQQVQIVTKQKSIVPKTEGQRPRDSSAMVIRSASIVLVAFSSAVDRDSFSVDSPPPALILLLRLDRPPLVLIFLLWLGLPPPALIVSCLASILLLWLPPPPLASIVDRRSSMVSKVWSAQKELIKN</sequence>
<keyword evidence="2" id="KW-0472">Membrane</keyword>
<proteinExistence type="predicted"/>
<feature type="transmembrane region" description="Helical" evidence="2">
    <location>
        <begin position="6"/>
        <end position="26"/>
    </location>
</feature>
<keyword evidence="2" id="KW-0812">Transmembrane</keyword>
<feature type="compositionally biased region" description="Low complexity" evidence="1">
    <location>
        <begin position="41"/>
        <end position="55"/>
    </location>
</feature>
<gene>
    <name evidence="3" type="ORF">TEA_024832</name>
</gene>
<evidence type="ECO:0000313" key="3">
    <source>
        <dbReference type="EMBL" id="THG13963.1"/>
    </source>
</evidence>
<name>A0A4S4ECG8_CAMSN</name>
<dbReference type="Proteomes" id="UP000306102">
    <property type="component" value="Unassembled WGS sequence"/>
</dbReference>
<keyword evidence="2" id="KW-1133">Transmembrane helix</keyword>
<keyword evidence="4" id="KW-1185">Reference proteome</keyword>
<accession>A0A4S4ECG8</accession>
<evidence type="ECO:0000256" key="1">
    <source>
        <dbReference type="SAM" id="MobiDB-lite"/>
    </source>
</evidence>
<evidence type="ECO:0000256" key="2">
    <source>
        <dbReference type="SAM" id="Phobius"/>
    </source>
</evidence>
<dbReference type="AlphaFoldDB" id="A0A4S4ECG8"/>
<comment type="caution">
    <text evidence="3">The sequence shown here is derived from an EMBL/GenBank/DDBJ whole genome shotgun (WGS) entry which is preliminary data.</text>
</comment>
<dbReference type="EMBL" id="SDRB02005581">
    <property type="protein sequence ID" value="THG13963.1"/>
    <property type="molecule type" value="Genomic_DNA"/>
</dbReference>
<organism evidence="3 4">
    <name type="scientific">Camellia sinensis var. sinensis</name>
    <name type="common">China tea</name>
    <dbReference type="NCBI Taxonomy" id="542762"/>
    <lineage>
        <taxon>Eukaryota</taxon>
        <taxon>Viridiplantae</taxon>
        <taxon>Streptophyta</taxon>
        <taxon>Embryophyta</taxon>
        <taxon>Tracheophyta</taxon>
        <taxon>Spermatophyta</taxon>
        <taxon>Magnoliopsida</taxon>
        <taxon>eudicotyledons</taxon>
        <taxon>Gunneridae</taxon>
        <taxon>Pentapetalae</taxon>
        <taxon>asterids</taxon>
        <taxon>Ericales</taxon>
        <taxon>Theaceae</taxon>
        <taxon>Camellia</taxon>
    </lineage>
</organism>
<feature type="region of interest" description="Disordered" evidence="1">
    <location>
        <begin position="36"/>
        <end position="102"/>
    </location>
</feature>
<protein>
    <submittedName>
        <fullName evidence="3">Uncharacterized protein</fullName>
    </submittedName>
</protein>
<evidence type="ECO:0000313" key="4">
    <source>
        <dbReference type="Proteomes" id="UP000306102"/>
    </source>
</evidence>
<reference evidence="3 4" key="1">
    <citation type="journal article" date="2018" name="Proc. Natl. Acad. Sci. U.S.A.">
        <title>Draft genome sequence of Camellia sinensis var. sinensis provides insights into the evolution of the tea genome and tea quality.</title>
        <authorList>
            <person name="Wei C."/>
            <person name="Yang H."/>
            <person name="Wang S."/>
            <person name="Zhao J."/>
            <person name="Liu C."/>
            <person name="Gao L."/>
            <person name="Xia E."/>
            <person name="Lu Y."/>
            <person name="Tai Y."/>
            <person name="She G."/>
            <person name="Sun J."/>
            <person name="Cao H."/>
            <person name="Tong W."/>
            <person name="Gao Q."/>
            <person name="Li Y."/>
            <person name="Deng W."/>
            <person name="Jiang X."/>
            <person name="Wang W."/>
            <person name="Chen Q."/>
            <person name="Zhang S."/>
            <person name="Li H."/>
            <person name="Wu J."/>
            <person name="Wang P."/>
            <person name="Li P."/>
            <person name="Shi C."/>
            <person name="Zheng F."/>
            <person name="Jian J."/>
            <person name="Huang B."/>
            <person name="Shan D."/>
            <person name="Shi M."/>
            <person name="Fang C."/>
            <person name="Yue Y."/>
            <person name="Li F."/>
            <person name="Li D."/>
            <person name="Wei S."/>
            <person name="Han B."/>
            <person name="Jiang C."/>
            <person name="Yin Y."/>
            <person name="Xia T."/>
            <person name="Zhang Z."/>
            <person name="Bennetzen J.L."/>
            <person name="Zhao S."/>
            <person name="Wan X."/>
        </authorList>
    </citation>
    <scope>NUCLEOTIDE SEQUENCE [LARGE SCALE GENOMIC DNA]</scope>
    <source>
        <strain evidence="4">cv. Shuchazao</strain>
        <tissue evidence="3">Leaf</tissue>
    </source>
</reference>